<accession>A0A143DB89</accession>
<dbReference type="KEGG" id="hjo:AY555_01065"/>
<reference evidence="2 3" key="1">
    <citation type="submission" date="2016-02" db="EMBL/GenBank/DDBJ databases">
        <title>Complete Genome of H5569, the type strain of the newly described species Haematospirillium jordaniae.</title>
        <authorList>
            <person name="Nicholson A.C."/>
            <person name="Humrighouse B.W."/>
            <person name="Loparov V."/>
            <person name="McQuiston J.R."/>
        </authorList>
    </citation>
    <scope>NUCLEOTIDE SEQUENCE [LARGE SCALE GENOMIC DNA]</scope>
    <source>
        <strain evidence="2 3">H5569</strain>
    </source>
</reference>
<feature type="transmembrane region" description="Helical" evidence="1">
    <location>
        <begin position="42"/>
        <end position="59"/>
    </location>
</feature>
<keyword evidence="3" id="KW-1185">Reference proteome</keyword>
<dbReference type="GeneID" id="53315748"/>
<gene>
    <name evidence="2" type="ORF">AY555_01065</name>
</gene>
<proteinExistence type="predicted"/>
<keyword evidence="1" id="KW-0472">Membrane</keyword>
<protein>
    <submittedName>
        <fullName evidence="2">Uncharacterized protein</fullName>
    </submittedName>
</protein>
<name>A0A143DB89_9PROT</name>
<organism evidence="2 3">
    <name type="scientific">Haematospirillum jordaniae</name>
    <dbReference type="NCBI Taxonomy" id="1549855"/>
    <lineage>
        <taxon>Bacteria</taxon>
        <taxon>Pseudomonadati</taxon>
        <taxon>Pseudomonadota</taxon>
        <taxon>Alphaproteobacteria</taxon>
        <taxon>Rhodospirillales</taxon>
        <taxon>Novispirillaceae</taxon>
        <taxon>Haematospirillum</taxon>
    </lineage>
</organism>
<dbReference type="EMBL" id="CP014525">
    <property type="protein sequence ID" value="AMW33997.1"/>
    <property type="molecule type" value="Genomic_DNA"/>
</dbReference>
<dbReference type="STRING" id="1549855.AY555_01065"/>
<evidence type="ECO:0000313" key="3">
    <source>
        <dbReference type="Proteomes" id="UP000076066"/>
    </source>
</evidence>
<dbReference type="Proteomes" id="UP000076066">
    <property type="component" value="Chromosome"/>
</dbReference>
<keyword evidence="1" id="KW-1133">Transmembrane helix</keyword>
<dbReference type="AlphaFoldDB" id="A0A143DB89"/>
<dbReference type="RefSeq" id="WP_066132278.1">
    <property type="nucleotide sequence ID" value="NZ_CP014525.1"/>
</dbReference>
<sequence>MADSPQTTPTFLYPGILVIALMLWLPPRPAFGSPETGADESIMQISVAFAECSGFYRALSMASRNRRTAEQIGQIGTDVGVTATLIASLSMEWDQAMSFTRHVAGQSASRWKPAINARNPSVLQHYLACESLGALHGDLSIEGQDRTIPDNP</sequence>
<evidence type="ECO:0000313" key="2">
    <source>
        <dbReference type="EMBL" id="AMW33997.1"/>
    </source>
</evidence>
<keyword evidence="1" id="KW-0812">Transmembrane</keyword>
<evidence type="ECO:0000256" key="1">
    <source>
        <dbReference type="SAM" id="Phobius"/>
    </source>
</evidence>